<dbReference type="Proteomes" id="UP001518140">
    <property type="component" value="Unassembled WGS sequence"/>
</dbReference>
<comment type="caution">
    <text evidence="2">The sequence shown here is derived from an EMBL/GenBank/DDBJ whole genome shotgun (WGS) entry which is preliminary data.</text>
</comment>
<evidence type="ECO:0000313" key="2">
    <source>
        <dbReference type="EMBL" id="NGO45608.1"/>
    </source>
</evidence>
<sequence length="71" mass="7584">MPDPQITSDETDAQRGRERGVGERQAVDSLDRLAFEVGEDPQSLDAPAGSQFLVLAGRDATGCEAQLPADR</sequence>
<reference evidence="2 3" key="1">
    <citation type="submission" date="2020-02" db="EMBL/GenBank/DDBJ databases">
        <title>Whole-genome analyses of novel actinobacteria.</title>
        <authorList>
            <person name="Sahin N."/>
            <person name="Tokatli A."/>
        </authorList>
    </citation>
    <scope>NUCLEOTIDE SEQUENCE [LARGE SCALE GENOMIC DNA]</scope>
    <source>
        <strain evidence="2 3">YC419</strain>
    </source>
</reference>
<keyword evidence="3" id="KW-1185">Reference proteome</keyword>
<dbReference type="RefSeq" id="WP_165342163.1">
    <property type="nucleotide sequence ID" value="NZ_JAAKZX010000096.1"/>
</dbReference>
<accession>A0ABX0DZA9</accession>
<evidence type="ECO:0000313" key="3">
    <source>
        <dbReference type="Proteomes" id="UP001518140"/>
    </source>
</evidence>
<proteinExistence type="predicted"/>
<feature type="region of interest" description="Disordered" evidence="1">
    <location>
        <begin position="1"/>
        <end position="27"/>
    </location>
</feature>
<name>A0ABX0DZA9_9ACTN</name>
<gene>
    <name evidence="2" type="ORF">G6048_26850</name>
</gene>
<dbReference type="EMBL" id="JAAKZX010000096">
    <property type="protein sequence ID" value="NGO45608.1"/>
    <property type="molecule type" value="Genomic_DNA"/>
</dbReference>
<protein>
    <submittedName>
        <fullName evidence="2">Uncharacterized protein</fullName>
    </submittedName>
</protein>
<organism evidence="2 3">
    <name type="scientific">Streptomyces ureilyticus</name>
    <dbReference type="NCBI Taxonomy" id="1775131"/>
    <lineage>
        <taxon>Bacteria</taxon>
        <taxon>Bacillati</taxon>
        <taxon>Actinomycetota</taxon>
        <taxon>Actinomycetes</taxon>
        <taxon>Kitasatosporales</taxon>
        <taxon>Streptomycetaceae</taxon>
        <taxon>Streptomyces</taxon>
    </lineage>
</organism>
<evidence type="ECO:0000256" key="1">
    <source>
        <dbReference type="SAM" id="MobiDB-lite"/>
    </source>
</evidence>
<feature type="compositionally biased region" description="Basic and acidic residues" evidence="1">
    <location>
        <begin position="12"/>
        <end position="27"/>
    </location>
</feature>